<comment type="similarity">
    <text evidence="2">Belongs to the methyltransferase superfamily.</text>
</comment>
<evidence type="ECO:0000256" key="7">
    <source>
        <dbReference type="ARBA" id="ARBA00039094"/>
    </source>
</evidence>
<keyword evidence="11" id="KW-1185">Reference proteome</keyword>
<comment type="pathway">
    <text evidence="1">Alkaloid biosynthesis; ergot alkaloid biosynthesis.</text>
</comment>
<evidence type="ECO:0000256" key="5">
    <source>
        <dbReference type="ARBA" id="ARBA00022603"/>
    </source>
</evidence>
<dbReference type="GeneID" id="19464982"/>
<evidence type="ECO:0000259" key="9">
    <source>
        <dbReference type="Pfam" id="PF10017"/>
    </source>
</evidence>
<comment type="subunit">
    <text evidence="3">Homodimer.</text>
</comment>
<keyword evidence="4" id="KW-0017">Alkaloid metabolism</keyword>
<dbReference type="AlphaFoldDB" id="S3DLJ2"/>
<dbReference type="GO" id="GO:0032259">
    <property type="term" value="P:methylation"/>
    <property type="evidence" value="ECO:0007669"/>
    <property type="project" value="UniProtKB-KW"/>
</dbReference>
<comment type="catalytic activity">
    <reaction evidence="8">
        <text>4-(3-methylbut-2-enyl)-L-tryptophan + S-adenosyl-L-methionine = 4-(3-methylbut-2-enyl)-L-abrine + S-adenosyl-L-homocysteine + H(+)</text>
        <dbReference type="Rhea" id="RHEA:34435"/>
        <dbReference type="ChEBI" id="CHEBI:15378"/>
        <dbReference type="ChEBI" id="CHEBI:57856"/>
        <dbReference type="ChEBI" id="CHEBI:58209"/>
        <dbReference type="ChEBI" id="CHEBI:59789"/>
        <dbReference type="ChEBI" id="CHEBI:67248"/>
        <dbReference type="EC" id="2.1.1.261"/>
    </reaction>
</comment>
<dbReference type="Pfam" id="PF10017">
    <property type="entry name" value="Methyltransf_33"/>
    <property type="match status" value="1"/>
</dbReference>
<dbReference type="InterPro" id="IPR017804">
    <property type="entry name" value="MeTrfase_EgtD-like"/>
</dbReference>
<dbReference type="InterPro" id="IPR017805">
    <property type="entry name" value="SAM_MeTrfase_EasF-type_put"/>
</dbReference>
<dbReference type="eggNOG" id="ENOG502QS9T">
    <property type="taxonomic scope" value="Eukaryota"/>
</dbReference>
<evidence type="ECO:0000256" key="1">
    <source>
        <dbReference type="ARBA" id="ARBA00005107"/>
    </source>
</evidence>
<dbReference type="EC" id="2.1.1.261" evidence="7"/>
<dbReference type="NCBIfam" id="TIGR03439">
    <property type="entry name" value="methyl_EasF"/>
    <property type="match status" value="1"/>
</dbReference>
<organism evidence="10 11">
    <name type="scientific">Glarea lozoyensis (strain ATCC 20868 / MF5171)</name>
    <dbReference type="NCBI Taxonomy" id="1116229"/>
    <lineage>
        <taxon>Eukaryota</taxon>
        <taxon>Fungi</taxon>
        <taxon>Dikarya</taxon>
        <taxon>Ascomycota</taxon>
        <taxon>Pezizomycotina</taxon>
        <taxon>Leotiomycetes</taxon>
        <taxon>Helotiales</taxon>
        <taxon>Helotiaceae</taxon>
        <taxon>Glarea</taxon>
    </lineage>
</organism>
<dbReference type="RefSeq" id="XP_008079533.1">
    <property type="nucleotide sequence ID" value="XM_008081342.1"/>
</dbReference>
<evidence type="ECO:0000256" key="8">
    <source>
        <dbReference type="ARBA" id="ARBA00049425"/>
    </source>
</evidence>
<evidence type="ECO:0000256" key="6">
    <source>
        <dbReference type="ARBA" id="ARBA00022679"/>
    </source>
</evidence>
<evidence type="ECO:0000256" key="2">
    <source>
        <dbReference type="ARBA" id="ARBA00008361"/>
    </source>
</evidence>
<dbReference type="InterPro" id="IPR029063">
    <property type="entry name" value="SAM-dependent_MTases_sf"/>
</dbReference>
<keyword evidence="6" id="KW-0808">Transferase</keyword>
<dbReference type="PANTHER" id="PTHR43397:SF1">
    <property type="entry name" value="ERGOTHIONEINE BIOSYNTHESIS PROTEIN 1"/>
    <property type="match status" value="1"/>
</dbReference>
<dbReference type="OMA" id="FGCSYKY"/>
<dbReference type="InterPro" id="IPR051128">
    <property type="entry name" value="EgtD_Methyltrsf_superfamily"/>
</dbReference>
<protein>
    <recommendedName>
        <fullName evidence="7">4-dimethylallyltryptophan N-methyltransferase</fullName>
        <ecNumber evidence="7">2.1.1.261</ecNumber>
    </recommendedName>
</protein>
<dbReference type="GO" id="GO:0009820">
    <property type="term" value="P:alkaloid metabolic process"/>
    <property type="evidence" value="ECO:0007669"/>
    <property type="project" value="UniProtKB-KW"/>
</dbReference>
<dbReference type="KEGG" id="glz:GLAREA_05928"/>
<dbReference type="Gene3D" id="3.40.50.150">
    <property type="entry name" value="Vaccinia Virus protein VP39"/>
    <property type="match status" value="1"/>
</dbReference>
<dbReference type="HOGENOM" id="CLU_049766_0_2_1"/>
<sequence>MTTHHSTRKRPLILDIRQLDFEDSITKQVIDGLSNKPRTLPALLFYSTEGLKHWNVHSQQAEFYPKHEELRVIKDRAHDIATSIEPNSVIVDLGSASLDKVIPLLEALESQKKNIRYYALDLSAEELASTLQAIPTERFQHVHFAALHGTFEDGLLWLKNTPEICNLPHCLLLLGLTIGNFSRENAAAFLRSIAAHDRPQSRKSGETDSRTSIILTIDSCKTPTKILRAYNAEGVVPFALTALKYANVLLGKEAEQSDQNFPFVFESEEWHFLSQWNHVLGRHEASLVPKNENIKLGAPLDAIVVGKEEAVRFGCSYKYDKDQRRELFAAAGVEEAAVWSHDECDVAFYKLQTCIDSIAYQEV</sequence>
<feature type="domain" description="Histidine-specific methyltransferase SAM-dependent" evidence="9">
    <location>
        <begin position="26"/>
        <end position="352"/>
    </location>
</feature>
<proteinExistence type="inferred from homology"/>
<dbReference type="InterPro" id="IPR019257">
    <property type="entry name" value="MeTrfase_dom"/>
</dbReference>
<reference evidence="10 11" key="1">
    <citation type="journal article" date="2013" name="BMC Genomics">
        <title>Genomics-driven discovery of the pneumocandin biosynthetic gene cluster in the fungus Glarea lozoyensis.</title>
        <authorList>
            <person name="Chen L."/>
            <person name="Yue Q."/>
            <person name="Zhang X."/>
            <person name="Xiang M."/>
            <person name="Wang C."/>
            <person name="Li S."/>
            <person name="Che Y."/>
            <person name="Ortiz-Lopez F.J."/>
            <person name="Bills G.F."/>
            <person name="Liu X."/>
            <person name="An Z."/>
        </authorList>
    </citation>
    <scope>NUCLEOTIDE SEQUENCE [LARGE SCALE GENOMIC DNA]</scope>
    <source>
        <strain evidence="11">ATCC 20868 / MF5171</strain>
    </source>
</reference>
<accession>S3DLJ2</accession>
<dbReference type="PIRSF" id="PIRSF018005">
    <property type="entry name" value="UCP018005"/>
    <property type="match status" value="1"/>
</dbReference>
<dbReference type="OrthoDB" id="3557072at2759"/>
<dbReference type="PANTHER" id="PTHR43397">
    <property type="entry name" value="ERGOTHIONEINE BIOSYNTHESIS PROTEIN 1"/>
    <property type="match status" value="1"/>
</dbReference>
<evidence type="ECO:0000256" key="3">
    <source>
        <dbReference type="ARBA" id="ARBA00011738"/>
    </source>
</evidence>
<dbReference type="Proteomes" id="UP000016922">
    <property type="component" value="Unassembled WGS sequence"/>
</dbReference>
<dbReference type="EMBL" id="KE145358">
    <property type="protein sequence ID" value="EPE32916.1"/>
    <property type="molecule type" value="Genomic_DNA"/>
</dbReference>
<evidence type="ECO:0000313" key="10">
    <source>
        <dbReference type="EMBL" id="EPE32916.1"/>
    </source>
</evidence>
<evidence type="ECO:0000256" key="4">
    <source>
        <dbReference type="ARBA" id="ARBA00022589"/>
    </source>
</evidence>
<evidence type="ECO:0000313" key="11">
    <source>
        <dbReference type="Proteomes" id="UP000016922"/>
    </source>
</evidence>
<dbReference type="GO" id="GO:0008168">
    <property type="term" value="F:methyltransferase activity"/>
    <property type="evidence" value="ECO:0007669"/>
    <property type="project" value="UniProtKB-KW"/>
</dbReference>
<gene>
    <name evidence="10" type="ORF">GLAREA_05928</name>
</gene>
<name>S3DLJ2_GLAL2</name>
<keyword evidence="5" id="KW-0489">Methyltransferase</keyword>